<evidence type="ECO:0000313" key="5">
    <source>
        <dbReference type="Proteomes" id="UP000501753"/>
    </source>
</evidence>
<evidence type="ECO:0000313" key="3">
    <source>
        <dbReference type="EMBL" id="QCN89886.1"/>
    </source>
</evidence>
<sequence>MATSTSARPTHPPTLWLSRGRYVGPDPAAVVRRTLERHKHDGVIDDHMEPPEAATISEYVFEARWQVADGVIVRARLSLARDGADGRDWVLAAEAERAWDQEWPSPATMFWPDDPAEAWDHEQVTGLRLRTAHRLPEEDKDIRTLLRSSVRGGWTIGIVVHEAMTPDGQGQLPLHRHLPPGLRHRVVEHRAAPDQLRVVNFALRDFGVEIPRGGAVVLPVDVSREEAQDLAVRTVFLDGSRPEDLVAAVTRYAGLITKPLPEGAGLTLTALRDDWHLTTLEEELVRQRALVAMYAEALDAMTQSRDLYREAAERAHEALAVYRETGGEPAPRAPSADATAATPLRQLTRRLGWFKDAGKGQRPAPAADRGSGGEDPSGRPDRDGD</sequence>
<dbReference type="OrthoDB" id="4277287at2"/>
<protein>
    <recommendedName>
        <fullName evidence="6">PE-PGRS family protein</fullName>
    </recommendedName>
</protein>
<feature type="region of interest" description="Disordered" evidence="1">
    <location>
        <begin position="352"/>
        <end position="385"/>
    </location>
</feature>
<name>A0A3Q9KNP3_STRGD</name>
<reference evidence="3 5" key="1">
    <citation type="submission" date="2018-04" db="EMBL/GenBank/DDBJ databases">
        <title>Complete genome sequences of Streptomyces griseoviridis K61 and characterization of antagonistic properties of biological control agents.</title>
        <authorList>
            <person name="Mariita R.M."/>
            <person name="Sello J.K."/>
        </authorList>
    </citation>
    <scope>NUCLEOTIDE SEQUENCE [LARGE SCALE GENOMIC DNA]</scope>
    <source>
        <strain evidence="3 5">K61</strain>
    </source>
</reference>
<feature type="compositionally biased region" description="Basic and acidic residues" evidence="1">
    <location>
        <begin position="376"/>
        <end position="385"/>
    </location>
</feature>
<feature type="region of interest" description="Disordered" evidence="1">
    <location>
        <begin position="324"/>
        <end position="343"/>
    </location>
</feature>
<reference evidence="2 4" key="2">
    <citation type="submission" date="2018-12" db="EMBL/GenBank/DDBJ databases">
        <title>Streptomyces griseoviridis F1-27 complete genome.</title>
        <authorList>
            <person name="Mariita R.M."/>
            <person name="Sello J.K."/>
        </authorList>
    </citation>
    <scope>NUCLEOTIDE SEQUENCE [LARGE SCALE GENOMIC DNA]</scope>
    <source>
        <strain evidence="2 4">F1-27</strain>
    </source>
</reference>
<gene>
    <name evidence="3" type="ORF">DDJ31_37030</name>
    <name evidence="2" type="ORF">ELQ87_02330</name>
</gene>
<dbReference type="RefSeq" id="WP_127176173.1">
    <property type="nucleotide sequence ID" value="NZ_CP029078.1"/>
</dbReference>
<evidence type="ECO:0000313" key="2">
    <source>
        <dbReference type="EMBL" id="AZS83259.1"/>
    </source>
</evidence>
<dbReference type="AlphaFoldDB" id="A0A3Q9KNP3"/>
<dbReference type="EMBL" id="CP034687">
    <property type="protein sequence ID" value="AZS83259.1"/>
    <property type="molecule type" value="Genomic_DNA"/>
</dbReference>
<dbReference type="KEGG" id="sgd:ELQ87_02330"/>
<accession>A0A3Q9KNP3</accession>
<dbReference type="Proteomes" id="UP000501753">
    <property type="component" value="Chromosome"/>
</dbReference>
<proteinExistence type="predicted"/>
<keyword evidence="5" id="KW-1185">Reference proteome</keyword>
<organism evidence="2 4">
    <name type="scientific">Streptomyces griseoviridis</name>
    <dbReference type="NCBI Taxonomy" id="45398"/>
    <lineage>
        <taxon>Bacteria</taxon>
        <taxon>Bacillati</taxon>
        <taxon>Actinomycetota</taxon>
        <taxon>Actinomycetes</taxon>
        <taxon>Kitasatosporales</taxon>
        <taxon>Streptomycetaceae</taxon>
        <taxon>Streptomyces</taxon>
    </lineage>
</organism>
<dbReference type="Proteomes" id="UP000271291">
    <property type="component" value="Chromosome"/>
</dbReference>
<evidence type="ECO:0008006" key="6">
    <source>
        <dbReference type="Google" id="ProtNLM"/>
    </source>
</evidence>
<dbReference type="EMBL" id="CP029078">
    <property type="protein sequence ID" value="QCN89886.1"/>
    <property type="molecule type" value="Genomic_DNA"/>
</dbReference>
<feature type="compositionally biased region" description="Low complexity" evidence="1">
    <location>
        <begin position="329"/>
        <end position="343"/>
    </location>
</feature>
<evidence type="ECO:0000256" key="1">
    <source>
        <dbReference type="SAM" id="MobiDB-lite"/>
    </source>
</evidence>
<evidence type="ECO:0000313" key="4">
    <source>
        <dbReference type="Proteomes" id="UP000271291"/>
    </source>
</evidence>